<feature type="compositionally biased region" description="Basic and acidic residues" evidence="10">
    <location>
        <begin position="134"/>
        <end position="146"/>
    </location>
</feature>
<dbReference type="GeneID" id="92082932"/>
<keyword evidence="7" id="KW-0833">Ubl conjugation pathway</keyword>
<keyword evidence="5" id="KW-0677">Repeat</keyword>
<dbReference type="Pfam" id="PF01485">
    <property type="entry name" value="IBR"/>
    <property type="match status" value="2"/>
</dbReference>
<dbReference type="PANTHER" id="PTHR11685">
    <property type="entry name" value="RBR FAMILY RING FINGER AND IBR DOMAIN-CONTAINING"/>
    <property type="match status" value="1"/>
</dbReference>
<name>A0ABR1PW63_9PEZI</name>
<dbReference type="CDD" id="cd22584">
    <property type="entry name" value="Rcat_RBR_unk"/>
    <property type="match status" value="1"/>
</dbReference>
<dbReference type="PROSITE" id="PS51873">
    <property type="entry name" value="TRIAD"/>
    <property type="match status" value="1"/>
</dbReference>
<comment type="catalytic activity">
    <reaction evidence="1">
        <text>[E2 ubiquitin-conjugating enzyme]-S-ubiquitinyl-L-cysteine + [acceptor protein]-L-lysine = [E2 ubiquitin-conjugating enzyme]-L-cysteine + [acceptor protein]-N(6)-ubiquitinyl-L-lysine.</text>
        <dbReference type="EC" id="2.3.2.31"/>
    </reaction>
</comment>
<evidence type="ECO:0000256" key="10">
    <source>
        <dbReference type="SAM" id="MobiDB-lite"/>
    </source>
</evidence>
<evidence type="ECO:0000256" key="3">
    <source>
        <dbReference type="ARBA" id="ARBA00022679"/>
    </source>
</evidence>
<feature type="region of interest" description="Disordered" evidence="10">
    <location>
        <begin position="134"/>
        <end position="190"/>
    </location>
</feature>
<evidence type="ECO:0000256" key="5">
    <source>
        <dbReference type="ARBA" id="ARBA00022737"/>
    </source>
</evidence>
<gene>
    <name evidence="12" type="ORF">PG986_013648</name>
</gene>
<feature type="compositionally biased region" description="Polar residues" evidence="10">
    <location>
        <begin position="213"/>
        <end position="224"/>
    </location>
</feature>
<evidence type="ECO:0000256" key="8">
    <source>
        <dbReference type="ARBA" id="ARBA00022833"/>
    </source>
</evidence>
<dbReference type="InterPro" id="IPR002867">
    <property type="entry name" value="IBR_dom"/>
</dbReference>
<evidence type="ECO:0000256" key="2">
    <source>
        <dbReference type="ARBA" id="ARBA00012251"/>
    </source>
</evidence>
<evidence type="ECO:0000256" key="7">
    <source>
        <dbReference type="ARBA" id="ARBA00022786"/>
    </source>
</evidence>
<dbReference type="InterPro" id="IPR044066">
    <property type="entry name" value="TRIAD_supradom"/>
</dbReference>
<sequence length="838" mass="94132">MSSDSSHLGGDLAVIAATLIAYKVFDMLLVPSKQDDQDAPAIAITKAPKGDKSKWKGKGKEIIGKPVATTASAINDDAIEAGDPVDWAQYEPPQGLTDAHHLEFDIIETLLKESIEKVKARIVEKAVRKAEAEAFKHENDETKGEAAEAEQTESVAPEVAQQSPSTDGSQTDVATPASEASPRPSGSASVNFAGTRLTIDKHGLLRPAPIPPNRSSLSIKSGSGRTFERTIGREGLRSQQGPRRKHAGQHYIPSHLHAPRSRVDLIFSECVSCLDDFDPDEMVKAPCHNYCQDCFTRLITSACEHEQHWPPKCCLNPIPEPTILTLTDEDLKQRYRTRAQEWNIPVSERVYCHQPECSAWLRPAQIDRALNVARCPAGHRTCTLCRAAHHGGGTCPQDTDVQRTTQLAEEAGWKRCVGCRAYVEHSDACQHMTCRCGAQFCYVCGARWRTCACTMGQLVAVKNAARVRQEARAVQQAREETEAAEAIRLVAEFEQEEARKAELLRRERERRKAERRRRELKERIAREEARRAAVETKFVKLRDALEELHALQRVAVRQELNRRATELQHEAHAARIALGEKNATERERLRASAVSKLSAREKELDKELAARIKEERRVEEQYHVQLQTHYRGFSVGSKKGKEKETKETVAADVVAERQIEKLMKTLRRRNDEGFVAWRKWMDGEWETYQCHVLGGRDIRLESLDVVETRLEESAQQERAAFQKERRAHLQWVDVVVEEREKMLAEMETDEMDNGGEDIAGWLAEQEAIANAALEDLAPSPRSPTSDHSWPLAGSMPRPLRSPLLIPSSSARRIARQQGGLIPETAPRTSRLYSVTTVR</sequence>
<keyword evidence="3" id="KW-0808">Transferase</keyword>
<dbReference type="EMBL" id="JAQQWE010000009">
    <property type="protein sequence ID" value="KAK7941261.1"/>
    <property type="molecule type" value="Genomic_DNA"/>
</dbReference>
<keyword evidence="13" id="KW-1185">Reference proteome</keyword>
<evidence type="ECO:0000256" key="1">
    <source>
        <dbReference type="ARBA" id="ARBA00001798"/>
    </source>
</evidence>
<accession>A0ABR1PW63</accession>
<evidence type="ECO:0000259" key="11">
    <source>
        <dbReference type="PROSITE" id="PS51873"/>
    </source>
</evidence>
<dbReference type="InterPro" id="IPR031127">
    <property type="entry name" value="E3_UB_ligase_RBR"/>
</dbReference>
<feature type="domain" description="RING-type" evidence="11">
    <location>
        <begin position="266"/>
        <end position="457"/>
    </location>
</feature>
<evidence type="ECO:0000256" key="9">
    <source>
        <dbReference type="SAM" id="Coils"/>
    </source>
</evidence>
<evidence type="ECO:0000313" key="12">
    <source>
        <dbReference type="EMBL" id="KAK7941261.1"/>
    </source>
</evidence>
<evidence type="ECO:0000256" key="6">
    <source>
        <dbReference type="ARBA" id="ARBA00022771"/>
    </source>
</evidence>
<comment type="caution">
    <text evidence="12">The sequence shown here is derived from an EMBL/GenBank/DDBJ whole genome shotgun (WGS) entry which is preliminary data.</text>
</comment>
<feature type="region of interest" description="Disordered" evidence="10">
    <location>
        <begin position="202"/>
        <end position="226"/>
    </location>
</feature>
<keyword evidence="4" id="KW-0479">Metal-binding</keyword>
<protein>
    <recommendedName>
        <fullName evidence="2">RBR-type E3 ubiquitin transferase</fullName>
        <ecNumber evidence="2">2.3.2.31</ecNumber>
    </recommendedName>
</protein>
<feature type="region of interest" description="Disordered" evidence="10">
    <location>
        <begin position="775"/>
        <end position="838"/>
    </location>
</feature>
<evidence type="ECO:0000256" key="4">
    <source>
        <dbReference type="ARBA" id="ARBA00022723"/>
    </source>
</evidence>
<feature type="compositionally biased region" description="Low complexity" evidence="10">
    <location>
        <begin position="796"/>
        <end position="811"/>
    </location>
</feature>
<dbReference type="EC" id="2.3.2.31" evidence="2"/>
<dbReference type="SUPFAM" id="SSF57850">
    <property type="entry name" value="RING/U-box"/>
    <property type="match status" value="1"/>
</dbReference>
<organism evidence="12 13">
    <name type="scientific">Apiospora aurea</name>
    <dbReference type="NCBI Taxonomy" id="335848"/>
    <lineage>
        <taxon>Eukaryota</taxon>
        <taxon>Fungi</taxon>
        <taxon>Dikarya</taxon>
        <taxon>Ascomycota</taxon>
        <taxon>Pezizomycotina</taxon>
        <taxon>Sordariomycetes</taxon>
        <taxon>Xylariomycetidae</taxon>
        <taxon>Amphisphaeriales</taxon>
        <taxon>Apiosporaceae</taxon>
        <taxon>Apiospora</taxon>
    </lineage>
</organism>
<evidence type="ECO:0000313" key="13">
    <source>
        <dbReference type="Proteomes" id="UP001391051"/>
    </source>
</evidence>
<feature type="compositionally biased region" description="Polar residues" evidence="10">
    <location>
        <begin position="826"/>
        <end position="838"/>
    </location>
</feature>
<dbReference type="RefSeq" id="XP_066694013.1">
    <property type="nucleotide sequence ID" value="XM_066849870.1"/>
</dbReference>
<keyword evidence="8" id="KW-0862">Zinc</keyword>
<feature type="coiled-coil region" evidence="9">
    <location>
        <begin position="464"/>
        <end position="577"/>
    </location>
</feature>
<dbReference type="Proteomes" id="UP001391051">
    <property type="component" value="Unassembled WGS sequence"/>
</dbReference>
<proteinExistence type="predicted"/>
<keyword evidence="9" id="KW-0175">Coiled coil</keyword>
<dbReference type="Gene3D" id="1.20.120.1750">
    <property type="match status" value="1"/>
</dbReference>
<keyword evidence="6" id="KW-0863">Zinc-finger</keyword>
<feature type="compositionally biased region" description="Polar residues" evidence="10">
    <location>
        <begin position="160"/>
        <end position="173"/>
    </location>
</feature>
<reference evidence="12 13" key="1">
    <citation type="submission" date="2023-01" db="EMBL/GenBank/DDBJ databases">
        <title>Analysis of 21 Apiospora genomes using comparative genomics revels a genus with tremendous synthesis potential of carbohydrate active enzymes and secondary metabolites.</title>
        <authorList>
            <person name="Sorensen T."/>
        </authorList>
    </citation>
    <scope>NUCLEOTIDE SEQUENCE [LARGE SCALE GENOMIC DNA]</scope>
    <source>
        <strain evidence="12 13">CBS 24483</strain>
    </source>
</reference>